<dbReference type="AlphaFoldDB" id="A0A6A6EUE5"/>
<reference evidence="2" key="1">
    <citation type="journal article" date="2020" name="Stud. Mycol.">
        <title>101 Dothideomycetes genomes: a test case for predicting lifestyles and emergence of pathogens.</title>
        <authorList>
            <person name="Haridas S."/>
            <person name="Albert R."/>
            <person name="Binder M."/>
            <person name="Bloem J."/>
            <person name="Labutti K."/>
            <person name="Salamov A."/>
            <person name="Andreopoulos B."/>
            <person name="Baker S."/>
            <person name="Barry K."/>
            <person name="Bills G."/>
            <person name="Bluhm B."/>
            <person name="Cannon C."/>
            <person name="Castanera R."/>
            <person name="Culley D."/>
            <person name="Daum C."/>
            <person name="Ezra D."/>
            <person name="Gonzalez J."/>
            <person name="Henrissat B."/>
            <person name="Kuo A."/>
            <person name="Liang C."/>
            <person name="Lipzen A."/>
            <person name="Lutzoni F."/>
            <person name="Magnuson J."/>
            <person name="Mondo S."/>
            <person name="Nolan M."/>
            <person name="Ohm R."/>
            <person name="Pangilinan J."/>
            <person name="Park H.-J."/>
            <person name="Ramirez L."/>
            <person name="Alfaro M."/>
            <person name="Sun H."/>
            <person name="Tritt A."/>
            <person name="Yoshinaga Y."/>
            <person name="Zwiers L.-H."/>
            <person name="Turgeon B."/>
            <person name="Goodwin S."/>
            <person name="Spatafora J."/>
            <person name="Crous P."/>
            <person name="Grigoriev I."/>
        </authorList>
    </citation>
    <scope>NUCLEOTIDE SEQUENCE</scope>
    <source>
        <strain evidence="2">CBS 207.26</strain>
    </source>
</reference>
<evidence type="ECO:0000313" key="2">
    <source>
        <dbReference type="EMBL" id="KAF2194622.1"/>
    </source>
</evidence>
<proteinExistence type="predicted"/>
<dbReference type="EMBL" id="ML994611">
    <property type="protein sequence ID" value="KAF2194622.1"/>
    <property type="molecule type" value="Genomic_DNA"/>
</dbReference>
<accession>A0A6A6EUE5</accession>
<evidence type="ECO:0000256" key="1">
    <source>
        <dbReference type="SAM" id="MobiDB-lite"/>
    </source>
</evidence>
<organism evidence="2 3">
    <name type="scientific">Zopfia rhizophila CBS 207.26</name>
    <dbReference type="NCBI Taxonomy" id="1314779"/>
    <lineage>
        <taxon>Eukaryota</taxon>
        <taxon>Fungi</taxon>
        <taxon>Dikarya</taxon>
        <taxon>Ascomycota</taxon>
        <taxon>Pezizomycotina</taxon>
        <taxon>Dothideomycetes</taxon>
        <taxon>Dothideomycetes incertae sedis</taxon>
        <taxon>Zopfiaceae</taxon>
        <taxon>Zopfia</taxon>
    </lineage>
</organism>
<feature type="compositionally biased region" description="Low complexity" evidence="1">
    <location>
        <begin position="60"/>
        <end position="72"/>
    </location>
</feature>
<evidence type="ECO:0000313" key="3">
    <source>
        <dbReference type="Proteomes" id="UP000800200"/>
    </source>
</evidence>
<sequence>MRKRHVRKRHKDLRVPLPPPLLPQQPPQPISTPPPLLHRYPNYPYHHSMTQPPFRRPQNRASPSSLSRSRALPRLAITSPQLHTHLMTVSALAKGPRRQGRGDSDCIKFY</sequence>
<feature type="compositionally biased region" description="Basic residues" evidence="1">
    <location>
        <begin position="1"/>
        <end position="12"/>
    </location>
</feature>
<dbReference type="Proteomes" id="UP000800200">
    <property type="component" value="Unassembled WGS sequence"/>
</dbReference>
<name>A0A6A6EUE5_9PEZI</name>
<protein>
    <submittedName>
        <fullName evidence="2">Uncharacterized protein</fullName>
    </submittedName>
</protein>
<feature type="region of interest" description="Disordered" evidence="1">
    <location>
        <begin position="1"/>
        <end position="72"/>
    </location>
</feature>
<keyword evidence="3" id="KW-1185">Reference proteome</keyword>
<feature type="compositionally biased region" description="Pro residues" evidence="1">
    <location>
        <begin position="16"/>
        <end position="36"/>
    </location>
</feature>
<gene>
    <name evidence="2" type="ORF">K469DRAFT_130828</name>
</gene>